<feature type="compositionally biased region" description="Basic residues" evidence="1">
    <location>
        <begin position="1"/>
        <end position="24"/>
    </location>
</feature>
<evidence type="ECO:0000313" key="2">
    <source>
        <dbReference type="EMBL" id="CAA9347050.1"/>
    </source>
</evidence>
<sequence>EQVQRPRRPHALRARRRQQGHHRAAAAGRPAVVRRDRQGRGPVRGGGAPAGAAAHRPRGHAGRRGDRPARDRLQPPGDDRRPGQRRARPGGRCARGDGRGRLRRDHGGLVRPARRGRGRERRAPAGGRVATDPCDPVGGDDRDLRLPQAAQADLLVGSPV</sequence>
<protein>
    <submittedName>
        <fullName evidence="2">Transcriptional regulator, AsnC family</fullName>
    </submittedName>
</protein>
<gene>
    <name evidence="2" type="ORF">AVDCRST_MAG24-1575</name>
</gene>
<feature type="non-terminal residue" evidence="2">
    <location>
        <position position="160"/>
    </location>
</feature>
<feature type="non-terminal residue" evidence="2">
    <location>
        <position position="1"/>
    </location>
</feature>
<feature type="compositionally biased region" description="Basic and acidic residues" evidence="1">
    <location>
        <begin position="63"/>
        <end position="82"/>
    </location>
</feature>
<organism evidence="2">
    <name type="scientific">uncultured Nocardioidaceae bacterium</name>
    <dbReference type="NCBI Taxonomy" id="253824"/>
    <lineage>
        <taxon>Bacteria</taxon>
        <taxon>Bacillati</taxon>
        <taxon>Actinomycetota</taxon>
        <taxon>Actinomycetes</taxon>
        <taxon>Propionibacteriales</taxon>
        <taxon>Nocardioidaceae</taxon>
        <taxon>environmental samples</taxon>
    </lineage>
</organism>
<feature type="region of interest" description="Disordered" evidence="1">
    <location>
        <begin position="1"/>
        <end position="143"/>
    </location>
</feature>
<proteinExistence type="predicted"/>
<dbReference type="EMBL" id="CADCUF010000232">
    <property type="protein sequence ID" value="CAA9347050.1"/>
    <property type="molecule type" value="Genomic_DNA"/>
</dbReference>
<accession>A0A6J4M145</accession>
<evidence type="ECO:0000256" key="1">
    <source>
        <dbReference type="SAM" id="MobiDB-lite"/>
    </source>
</evidence>
<reference evidence="2" key="1">
    <citation type="submission" date="2020-02" db="EMBL/GenBank/DDBJ databases">
        <authorList>
            <person name="Meier V. D."/>
        </authorList>
    </citation>
    <scope>NUCLEOTIDE SEQUENCE</scope>
    <source>
        <strain evidence="2">AVDCRST_MAG24</strain>
    </source>
</reference>
<feature type="compositionally biased region" description="Basic and acidic residues" evidence="1">
    <location>
        <begin position="94"/>
        <end position="108"/>
    </location>
</feature>
<dbReference type="AlphaFoldDB" id="A0A6J4M145"/>
<name>A0A6J4M145_9ACTN</name>